<dbReference type="AlphaFoldDB" id="A0A2M9G606"/>
<dbReference type="InterPro" id="IPR012683">
    <property type="entry name" value="CHP02302_TM"/>
</dbReference>
<feature type="region of interest" description="Disordered" evidence="2">
    <location>
        <begin position="720"/>
        <end position="810"/>
    </location>
</feature>
<dbReference type="NCBIfam" id="TIGR02302">
    <property type="entry name" value="aProt_lowcomp"/>
    <property type="match status" value="1"/>
</dbReference>
<keyword evidence="3" id="KW-1133">Transmembrane helix</keyword>
<accession>A0A2M9G606</accession>
<evidence type="ECO:0000256" key="3">
    <source>
        <dbReference type="SAM" id="Phobius"/>
    </source>
</evidence>
<keyword evidence="3" id="KW-0812">Transmembrane</keyword>
<feature type="transmembrane region" description="Helical" evidence="3">
    <location>
        <begin position="39"/>
        <end position="60"/>
    </location>
</feature>
<feature type="compositionally biased region" description="Basic and acidic residues" evidence="2">
    <location>
        <begin position="733"/>
        <end position="753"/>
    </location>
</feature>
<evidence type="ECO:0000256" key="1">
    <source>
        <dbReference type="SAM" id="Coils"/>
    </source>
</evidence>
<sequence length="843" mass="92983">MSPADRPTAHDILDADARRRLRRKRLLTRTSLILERLTPLLWAPAALLCVGLAATAAGLWSALPGYLHLALIGLWLLAVAGLGVRSLILFHPPSAAEVTRRLEGEGVSHRPLTAVGDRMALGGRDPAAAGLWEAHRRRMAERIDALTVPAPKPDTARRDPYALRFAAVLLLVLGVAASGQRFGDNLQAALEPGFAPAGTEPAVMEAWITPPAYTGHPPMFISAMAGAETRTLQVPVNSRLLARYHGSGLPEMRQGETVRAFEAVSERDAQFETELTSGGPLGIENDGEVLGRWMIEIIPDAPPAVEITKDIETSLRGAMRIGYHATDDYGLTSISAHIRRADGEGEELVLDLPLPGRGQRSIEDVVFRDLTAHRWAGLPVTFHLRARDQAGQTADSGVLEMTLPARQFSQPAARAVIEQRRKLIVDADAHREWVVRAISALQINPGVYDDDLAAHLMLSLARAELAESGAPGVLSDNEELLWRTALRIEEGQISVALKKLRDIQQKLQEALASGASEEEIQRLMDELQQAMDEYLQALQQQAMEQMQRGEELPEMQDGETMDQRDLADILDRARELSRSGARDQARDMLSQLQEMLENLQMGKRPQSAQGQQEGAQMLDELGRMMQRQQELMDETYKRQQRRNQPNSRLPTQRNPFTPPGRQGRQGQQGERGEPRQGQGGQPGDGDLAQQQEALRRQLGELMRRLGEGMGRIPDELGQAEQSMRGAEGSLGQGDRDGALDRQDQALDQLRRGTESVLEDMANRGENEGQSDQGAGQAGIDGEDTDPLGRTPAESWGDTSGDMVPDKGALQRSREILDELRKRSGQRHRSENELDYLDRLLRQF</sequence>
<protein>
    <submittedName>
        <fullName evidence="4">TIGR02302 family protein</fullName>
    </submittedName>
</protein>
<evidence type="ECO:0000313" key="5">
    <source>
        <dbReference type="Proteomes" id="UP000229498"/>
    </source>
</evidence>
<feature type="region of interest" description="Disordered" evidence="2">
    <location>
        <begin position="631"/>
        <end position="686"/>
    </location>
</feature>
<comment type="caution">
    <text evidence="4">The sequence shown here is derived from an EMBL/GenBank/DDBJ whole genome shotgun (WGS) entry which is preliminary data.</text>
</comment>
<dbReference type="RefSeq" id="WP_109796235.1">
    <property type="nucleotide sequence ID" value="NZ_PHIG01000007.1"/>
</dbReference>
<evidence type="ECO:0000313" key="4">
    <source>
        <dbReference type="EMBL" id="PJK31147.1"/>
    </source>
</evidence>
<dbReference type="Pfam" id="PF13779">
    <property type="entry name" value="DUF4175"/>
    <property type="match status" value="1"/>
</dbReference>
<organism evidence="4 5">
    <name type="scientific">Minwuia thermotolerans</name>
    <dbReference type="NCBI Taxonomy" id="2056226"/>
    <lineage>
        <taxon>Bacteria</taxon>
        <taxon>Pseudomonadati</taxon>
        <taxon>Pseudomonadota</taxon>
        <taxon>Alphaproteobacteria</taxon>
        <taxon>Minwuiales</taxon>
        <taxon>Minwuiaceae</taxon>
        <taxon>Minwuia</taxon>
    </lineage>
</organism>
<reference evidence="4 5" key="1">
    <citation type="submission" date="2017-11" db="EMBL/GenBank/DDBJ databases">
        <title>Draft genome sequence of Rhizobiales bacterium SY3-13.</title>
        <authorList>
            <person name="Sun C."/>
        </authorList>
    </citation>
    <scope>NUCLEOTIDE SEQUENCE [LARGE SCALE GENOMIC DNA]</scope>
    <source>
        <strain evidence="4 5">SY3-13</strain>
    </source>
</reference>
<dbReference type="Proteomes" id="UP000229498">
    <property type="component" value="Unassembled WGS sequence"/>
</dbReference>
<feature type="transmembrane region" description="Helical" evidence="3">
    <location>
        <begin position="161"/>
        <end position="179"/>
    </location>
</feature>
<keyword evidence="5" id="KW-1185">Reference proteome</keyword>
<evidence type="ECO:0000256" key="2">
    <source>
        <dbReference type="SAM" id="MobiDB-lite"/>
    </source>
</evidence>
<feature type="compositionally biased region" description="Low complexity" evidence="2">
    <location>
        <begin position="659"/>
        <end position="668"/>
    </location>
</feature>
<feature type="compositionally biased region" description="Polar residues" evidence="2">
    <location>
        <begin position="642"/>
        <end position="655"/>
    </location>
</feature>
<keyword evidence="3" id="KW-0472">Membrane</keyword>
<feature type="coiled-coil region" evidence="1">
    <location>
        <begin position="493"/>
        <end position="544"/>
    </location>
</feature>
<feature type="transmembrane region" description="Helical" evidence="3">
    <location>
        <begin position="66"/>
        <end position="90"/>
    </location>
</feature>
<gene>
    <name evidence="4" type="ORF">CVT23_02625</name>
</gene>
<name>A0A2M9G606_9PROT</name>
<proteinExistence type="predicted"/>
<dbReference type="OrthoDB" id="8477685at2"/>
<keyword evidence="1" id="KW-0175">Coiled coil</keyword>
<dbReference type="EMBL" id="PHIG01000007">
    <property type="protein sequence ID" value="PJK31147.1"/>
    <property type="molecule type" value="Genomic_DNA"/>
</dbReference>